<gene>
    <name evidence="1" type="ORF">JQS43_24355</name>
</gene>
<dbReference type="KEGG" id="nhy:JQS43_24355"/>
<accession>A0A895YL31</accession>
<dbReference type="RefSeq" id="WP_239676709.1">
    <property type="nucleotide sequence ID" value="NZ_CP070499.1"/>
</dbReference>
<dbReference type="EMBL" id="CP070499">
    <property type="protein sequence ID" value="QSB14568.1"/>
    <property type="molecule type" value="Genomic_DNA"/>
</dbReference>
<name>A0A895YL31_9ACTN</name>
<proteinExistence type="predicted"/>
<sequence length="57" mass="6366">MSKQEPTYLIRATAVPARPGALIDPLEFDEELAGSQAYYSRQWEEYAETGGNADDDQ</sequence>
<dbReference type="AlphaFoldDB" id="A0A895YL31"/>
<dbReference type="Proteomes" id="UP000662857">
    <property type="component" value="Chromosome"/>
</dbReference>
<evidence type="ECO:0000313" key="1">
    <source>
        <dbReference type="EMBL" id="QSB14568.1"/>
    </source>
</evidence>
<evidence type="ECO:0000313" key="2">
    <source>
        <dbReference type="Proteomes" id="UP000662857"/>
    </source>
</evidence>
<protein>
    <submittedName>
        <fullName evidence="1">Uncharacterized protein</fullName>
    </submittedName>
</protein>
<organism evidence="1 2">
    <name type="scientific">Natronosporangium hydrolyticum</name>
    <dbReference type="NCBI Taxonomy" id="2811111"/>
    <lineage>
        <taxon>Bacteria</taxon>
        <taxon>Bacillati</taxon>
        <taxon>Actinomycetota</taxon>
        <taxon>Actinomycetes</taxon>
        <taxon>Micromonosporales</taxon>
        <taxon>Micromonosporaceae</taxon>
        <taxon>Natronosporangium</taxon>
    </lineage>
</organism>
<reference evidence="1" key="1">
    <citation type="submission" date="2021-02" db="EMBL/GenBank/DDBJ databases">
        <title>Natrosporangium hydrolyticum gen. nov., sp. nov, a haloalkaliphilic actinobacterium from a soda solonchak soil.</title>
        <authorList>
            <person name="Sorokin D.Y."/>
            <person name="Khijniak T.V."/>
            <person name="Zakharycheva A.P."/>
            <person name="Boueva O.V."/>
            <person name="Ariskina E.V."/>
            <person name="Hahnke R.L."/>
            <person name="Bunk B."/>
            <person name="Sproer C."/>
            <person name="Schumann P."/>
            <person name="Evtushenko L.I."/>
            <person name="Kublanov I.V."/>
        </authorList>
    </citation>
    <scope>NUCLEOTIDE SEQUENCE</scope>
    <source>
        <strain evidence="1">DSM 106523</strain>
    </source>
</reference>
<keyword evidence="2" id="KW-1185">Reference proteome</keyword>